<feature type="transmembrane region" description="Helical" evidence="1">
    <location>
        <begin position="6"/>
        <end position="32"/>
    </location>
</feature>
<protein>
    <submittedName>
        <fullName evidence="2">Uncharacterized protein</fullName>
    </submittedName>
</protein>
<keyword evidence="1" id="KW-1133">Transmembrane helix</keyword>
<keyword evidence="1" id="KW-0812">Transmembrane</keyword>
<reference evidence="2 3" key="1">
    <citation type="journal article" date="2018" name="Sci. Rep.">
        <title>Genome sequence of the cauliflower mushroom Sparassis crispa (Hanabiratake) and its association with beneficial usage.</title>
        <authorList>
            <person name="Kiyama R."/>
            <person name="Furutani Y."/>
            <person name="Kawaguchi K."/>
            <person name="Nakanishi T."/>
        </authorList>
    </citation>
    <scope>NUCLEOTIDE SEQUENCE [LARGE SCALE GENOMIC DNA]</scope>
</reference>
<dbReference type="STRING" id="139825.A0A401H5C7"/>
<feature type="transmembrane region" description="Helical" evidence="1">
    <location>
        <begin position="178"/>
        <end position="202"/>
    </location>
</feature>
<dbReference type="RefSeq" id="XP_027620473.1">
    <property type="nucleotide sequence ID" value="XM_027764672.1"/>
</dbReference>
<organism evidence="2 3">
    <name type="scientific">Sparassis crispa</name>
    <dbReference type="NCBI Taxonomy" id="139825"/>
    <lineage>
        <taxon>Eukaryota</taxon>
        <taxon>Fungi</taxon>
        <taxon>Dikarya</taxon>
        <taxon>Basidiomycota</taxon>
        <taxon>Agaricomycotina</taxon>
        <taxon>Agaricomycetes</taxon>
        <taxon>Polyporales</taxon>
        <taxon>Sparassidaceae</taxon>
        <taxon>Sparassis</taxon>
    </lineage>
</organism>
<evidence type="ECO:0000313" key="3">
    <source>
        <dbReference type="Proteomes" id="UP000287166"/>
    </source>
</evidence>
<keyword evidence="1" id="KW-0472">Membrane</keyword>
<proteinExistence type="predicted"/>
<dbReference type="OrthoDB" id="3346544at2759"/>
<accession>A0A401H5C7</accession>
<dbReference type="EMBL" id="BFAD01000016">
    <property type="protein sequence ID" value="GBE89560.1"/>
    <property type="molecule type" value="Genomic_DNA"/>
</dbReference>
<dbReference type="GeneID" id="38786477"/>
<keyword evidence="3" id="KW-1185">Reference proteome</keyword>
<gene>
    <name evidence="2" type="ORF">SCP_1602220</name>
</gene>
<evidence type="ECO:0000313" key="2">
    <source>
        <dbReference type="EMBL" id="GBE89560.1"/>
    </source>
</evidence>
<feature type="transmembrane region" description="Helical" evidence="1">
    <location>
        <begin position="250"/>
        <end position="279"/>
    </location>
</feature>
<evidence type="ECO:0000256" key="1">
    <source>
        <dbReference type="SAM" id="Phobius"/>
    </source>
</evidence>
<dbReference type="Proteomes" id="UP000287166">
    <property type="component" value="Unassembled WGS sequence"/>
</dbReference>
<comment type="caution">
    <text evidence="2">The sequence shown here is derived from an EMBL/GenBank/DDBJ whole genome shotgun (WGS) entry which is preliminary data.</text>
</comment>
<feature type="transmembrane region" description="Helical" evidence="1">
    <location>
        <begin position="223"/>
        <end position="244"/>
    </location>
</feature>
<name>A0A401H5C7_9APHY</name>
<sequence length="336" mass="37222">MPPLVSANLAAFCVETLLYGVFIVLFVASVYLQVRRQQQHAEASDRVATAMCRFRQRMCATPMFMPGICLGITVTAHWTLTVTRLFQAFVGIDGGNQPFLFFADLGQTTNVVKTAFLFASCMIGDATSIYRTWVIWNRMLSAVIFPLCSFIGVVVGGIGITCQFGIYKFAKDVYMAEIGRWVLSHCILTSFTNIYCSCMIAYKIWSTNRSVRAYTGGRTMGALIIFVESAALYTIWSLFFFISFESRSNLQLIVINAWAPVTGITYTLIIVCVAVRLVYKAPSYPQSLDLHLSPPNNEQDTMRPVAADISQVANVEDVPALSTSQPPADISQAIFC</sequence>
<dbReference type="AlphaFoldDB" id="A0A401H5C7"/>
<dbReference type="InParanoid" id="A0A401H5C7"/>
<feature type="transmembrane region" description="Helical" evidence="1">
    <location>
        <begin position="63"/>
        <end position="80"/>
    </location>
</feature>
<feature type="transmembrane region" description="Helical" evidence="1">
    <location>
        <begin position="142"/>
        <end position="166"/>
    </location>
</feature>